<accession>A0A399QX68</accession>
<proteinExistence type="predicted"/>
<organism evidence="2 3">
    <name type="scientific">Henriciella barbarensis</name>
    <dbReference type="NCBI Taxonomy" id="86342"/>
    <lineage>
        <taxon>Bacteria</taxon>
        <taxon>Pseudomonadati</taxon>
        <taxon>Pseudomonadota</taxon>
        <taxon>Alphaproteobacteria</taxon>
        <taxon>Hyphomonadales</taxon>
        <taxon>Hyphomonadaceae</taxon>
        <taxon>Henriciella</taxon>
    </lineage>
</organism>
<dbReference type="AlphaFoldDB" id="A0A399QX68"/>
<dbReference type="OrthoDB" id="9133582at2"/>
<gene>
    <name evidence="2" type="ORF">D1224_03695</name>
</gene>
<protein>
    <submittedName>
        <fullName evidence="2">DUF2061 domain-containing protein</fullName>
    </submittedName>
</protein>
<dbReference type="Proteomes" id="UP000265431">
    <property type="component" value="Unassembled WGS sequence"/>
</dbReference>
<dbReference type="EMBL" id="QWGB01000005">
    <property type="protein sequence ID" value="RIJ23383.1"/>
    <property type="molecule type" value="Genomic_DNA"/>
</dbReference>
<feature type="domain" description="DUF2061" evidence="1">
    <location>
        <begin position="12"/>
        <end position="62"/>
    </location>
</feature>
<name>A0A399QX68_9PROT</name>
<comment type="caution">
    <text evidence="2">The sequence shown here is derived from an EMBL/GenBank/DDBJ whole genome shotgun (WGS) entry which is preliminary data.</text>
</comment>
<dbReference type="InterPro" id="IPR018638">
    <property type="entry name" value="DUF2061_membrane"/>
</dbReference>
<evidence type="ECO:0000313" key="3">
    <source>
        <dbReference type="Proteomes" id="UP000265431"/>
    </source>
</evidence>
<dbReference type="RefSeq" id="WP_119378573.1">
    <property type="nucleotide sequence ID" value="NZ_QWGB01000005.1"/>
</dbReference>
<reference evidence="2 3" key="1">
    <citation type="submission" date="2018-08" db="EMBL/GenBank/DDBJ databases">
        <title>Henriciella mobilis sp. nov., isolated from seawater.</title>
        <authorList>
            <person name="Cheng H."/>
            <person name="Wu Y.-H."/>
            <person name="Xu X.-W."/>
            <person name="Guo L.-L."/>
        </authorList>
    </citation>
    <scope>NUCLEOTIDE SEQUENCE [LARGE SCALE GENOMIC DNA]</scope>
    <source>
        <strain evidence="2 3">CCUG66934</strain>
    </source>
</reference>
<evidence type="ECO:0000313" key="2">
    <source>
        <dbReference type="EMBL" id="RIJ23383.1"/>
    </source>
</evidence>
<sequence>MSSLLPRLPRAVAKTITYSVMHLIVAVSVAYALTGNLAISLGIGLIEPAVQTVAYMLHEDVWRRAGSRDEAPNAEPGPYNA</sequence>
<dbReference type="Pfam" id="PF09834">
    <property type="entry name" value="DUF2061"/>
    <property type="match status" value="1"/>
</dbReference>
<keyword evidence="3" id="KW-1185">Reference proteome</keyword>
<evidence type="ECO:0000259" key="1">
    <source>
        <dbReference type="Pfam" id="PF09834"/>
    </source>
</evidence>